<comment type="caution">
    <text evidence="1">The sequence shown here is derived from an EMBL/GenBank/DDBJ whole genome shotgun (WGS) entry which is preliminary data.</text>
</comment>
<protein>
    <submittedName>
        <fullName evidence="1">Uncharacterized protein</fullName>
    </submittedName>
</protein>
<evidence type="ECO:0000313" key="1">
    <source>
        <dbReference type="EMBL" id="RSL31820.1"/>
    </source>
</evidence>
<organism evidence="1 2">
    <name type="scientific">Salibacterium salarium</name>
    <dbReference type="NCBI Taxonomy" id="284579"/>
    <lineage>
        <taxon>Bacteria</taxon>
        <taxon>Bacillati</taxon>
        <taxon>Bacillota</taxon>
        <taxon>Bacilli</taxon>
        <taxon>Bacillales</taxon>
        <taxon>Bacillaceae</taxon>
    </lineage>
</organism>
<accession>A0A3R9P5S8</accession>
<gene>
    <name evidence="1" type="ORF">D7Z54_18655</name>
</gene>
<name>A0A3R9P5S8_9BACI</name>
<dbReference type="Proteomes" id="UP000275076">
    <property type="component" value="Unassembled WGS sequence"/>
</dbReference>
<keyword evidence="2" id="KW-1185">Reference proteome</keyword>
<reference evidence="1 2" key="1">
    <citation type="submission" date="2018-10" db="EMBL/GenBank/DDBJ databases">
        <title>Draft genome sequence of Bacillus salarius IM0101, isolated from a hypersaline soil in Inner Mongolia, China.</title>
        <authorList>
            <person name="Yamprayoonswat W."/>
            <person name="Boonvisut S."/>
            <person name="Jumpathong W."/>
            <person name="Sittihan S."/>
            <person name="Ruangsuj P."/>
            <person name="Wanthongcharoen S."/>
            <person name="Thongpramul N."/>
            <person name="Pimmason S."/>
            <person name="Yu B."/>
            <person name="Yasawong M."/>
        </authorList>
    </citation>
    <scope>NUCLEOTIDE SEQUENCE [LARGE SCALE GENOMIC DNA]</scope>
    <source>
        <strain evidence="1 2">IM0101</strain>
    </source>
</reference>
<sequence>MTHSFYIIIWTLSMGEVLLTKEEEILAKNTELLSKRPLLLSKHKGGVSKGAPPLPMTLPQDVTLFVERNVLGR</sequence>
<proteinExistence type="predicted"/>
<dbReference type="AlphaFoldDB" id="A0A3R9P5S8"/>
<dbReference type="EMBL" id="RBVX01000020">
    <property type="protein sequence ID" value="RSL31820.1"/>
    <property type="molecule type" value="Genomic_DNA"/>
</dbReference>
<evidence type="ECO:0000313" key="2">
    <source>
        <dbReference type="Proteomes" id="UP000275076"/>
    </source>
</evidence>